<dbReference type="AlphaFoldDB" id="A0A8S2SNN8"/>
<feature type="non-terminal residue" evidence="1">
    <location>
        <position position="1"/>
    </location>
</feature>
<evidence type="ECO:0000313" key="1">
    <source>
        <dbReference type="EMBL" id="CAF4211778.1"/>
    </source>
</evidence>
<accession>A0A8S2SNN8</accession>
<reference evidence="1" key="1">
    <citation type="submission" date="2021-02" db="EMBL/GenBank/DDBJ databases">
        <authorList>
            <person name="Nowell W R."/>
        </authorList>
    </citation>
    <scope>NUCLEOTIDE SEQUENCE</scope>
</reference>
<dbReference type="EMBL" id="CAJOBH010019358">
    <property type="protein sequence ID" value="CAF4211778.1"/>
    <property type="molecule type" value="Genomic_DNA"/>
</dbReference>
<comment type="caution">
    <text evidence="1">The sequence shown here is derived from an EMBL/GenBank/DDBJ whole genome shotgun (WGS) entry which is preliminary data.</text>
</comment>
<name>A0A8S2SNN8_9BILA</name>
<sequence length="54" mass="6025">VPFLPQYYMVPTTTTAMIPTASFLNTTFAYPTYGILTKTIEKPPTAEGIRIEIN</sequence>
<evidence type="ECO:0000313" key="2">
    <source>
        <dbReference type="Proteomes" id="UP000681967"/>
    </source>
</evidence>
<gene>
    <name evidence="1" type="ORF">BYL167_LOCUS24040</name>
</gene>
<protein>
    <submittedName>
        <fullName evidence="1">Uncharacterized protein</fullName>
    </submittedName>
</protein>
<organism evidence="1 2">
    <name type="scientific">Rotaria magnacalcarata</name>
    <dbReference type="NCBI Taxonomy" id="392030"/>
    <lineage>
        <taxon>Eukaryota</taxon>
        <taxon>Metazoa</taxon>
        <taxon>Spiralia</taxon>
        <taxon>Gnathifera</taxon>
        <taxon>Rotifera</taxon>
        <taxon>Eurotatoria</taxon>
        <taxon>Bdelloidea</taxon>
        <taxon>Philodinida</taxon>
        <taxon>Philodinidae</taxon>
        <taxon>Rotaria</taxon>
    </lineage>
</organism>
<proteinExistence type="predicted"/>
<dbReference type="Proteomes" id="UP000681967">
    <property type="component" value="Unassembled WGS sequence"/>
</dbReference>